<feature type="transmembrane region" description="Helical" evidence="8">
    <location>
        <begin position="23"/>
        <end position="42"/>
    </location>
</feature>
<dbReference type="GO" id="GO:0140359">
    <property type="term" value="F:ABC-type transporter activity"/>
    <property type="evidence" value="ECO:0007669"/>
    <property type="project" value="InterPro"/>
</dbReference>
<dbReference type="Pfam" id="PF23321">
    <property type="entry name" value="R1_ABCA1"/>
    <property type="match status" value="1"/>
</dbReference>
<dbReference type="Pfam" id="PF12698">
    <property type="entry name" value="ABC2_membrane_3"/>
    <property type="match status" value="2"/>
</dbReference>
<dbReference type="GO" id="GO:0016887">
    <property type="term" value="F:ATP hydrolysis activity"/>
    <property type="evidence" value="ECO:0007669"/>
    <property type="project" value="InterPro"/>
</dbReference>
<dbReference type="InterPro" id="IPR013525">
    <property type="entry name" value="ABC2_TM"/>
</dbReference>
<feature type="compositionally biased region" description="Polar residues" evidence="7">
    <location>
        <begin position="2744"/>
        <end position="2766"/>
    </location>
</feature>
<name>A0A914B167_PATMI</name>
<evidence type="ECO:0000256" key="1">
    <source>
        <dbReference type="ARBA" id="ARBA00004141"/>
    </source>
</evidence>
<dbReference type="InterPro" id="IPR026082">
    <property type="entry name" value="ABCA"/>
</dbReference>
<evidence type="ECO:0000256" key="5">
    <source>
        <dbReference type="ARBA" id="ARBA00022989"/>
    </source>
</evidence>
<dbReference type="EnsemblMetazoa" id="XM_038213809.1">
    <property type="protein sequence ID" value="XP_038069737.1"/>
    <property type="gene ID" value="LOC119738840"/>
</dbReference>
<feature type="region of interest" description="Disordered" evidence="7">
    <location>
        <begin position="2641"/>
        <end position="2792"/>
    </location>
</feature>
<dbReference type="InterPro" id="IPR003439">
    <property type="entry name" value="ABC_transporter-like_ATP-bd"/>
</dbReference>
<keyword evidence="4" id="KW-0067">ATP-binding</keyword>
<dbReference type="PROSITE" id="PS50893">
    <property type="entry name" value="ABC_TRANSPORTER_2"/>
    <property type="match status" value="2"/>
</dbReference>
<feature type="compositionally biased region" description="Low complexity" evidence="7">
    <location>
        <begin position="1556"/>
        <end position="1582"/>
    </location>
</feature>
<dbReference type="Proteomes" id="UP000887568">
    <property type="component" value="Unplaced"/>
</dbReference>
<dbReference type="PANTHER" id="PTHR19229:SF185">
    <property type="entry name" value="ABC TRANSPORTER DOMAIN-CONTAINING PROTEIN"/>
    <property type="match status" value="1"/>
</dbReference>
<dbReference type="FunFam" id="3.40.50.300:FF:000327">
    <property type="entry name" value="ATP-binding cassette sub-family A member 3"/>
    <property type="match status" value="1"/>
</dbReference>
<feature type="domain" description="ABC transporter" evidence="9">
    <location>
        <begin position="1054"/>
        <end position="1285"/>
    </location>
</feature>
<dbReference type="PROSITE" id="PS00211">
    <property type="entry name" value="ABC_TRANSPORTER_1"/>
    <property type="match status" value="1"/>
</dbReference>
<dbReference type="FunFam" id="3.40.50.300:FF:000264">
    <property type="entry name" value="ATP-binding cassette, sub-family A (ABC1), member 1"/>
    <property type="match status" value="1"/>
</dbReference>
<feature type="compositionally biased region" description="Low complexity" evidence="7">
    <location>
        <begin position="468"/>
        <end position="483"/>
    </location>
</feature>
<dbReference type="RefSeq" id="XP_038069737.1">
    <property type="nucleotide sequence ID" value="XM_038213809.1"/>
</dbReference>
<evidence type="ECO:0000256" key="7">
    <source>
        <dbReference type="SAM" id="MobiDB-lite"/>
    </source>
</evidence>
<feature type="transmembrane region" description="Helical" evidence="8">
    <location>
        <begin position="2074"/>
        <end position="2094"/>
    </location>
</feature>
<feature type="transmembrane region" description="Helical" evidence="8">
    <location>
        <begin position="981"/>
        <end position="1001"/>
    </location>
</feature>
<feature type="transmembrane region" description="Helical" evidence="8">
    <location>
        <begin position="864"/>
        <end position="884"/>
    </location>
</feature>
<dbReference type="GO" id="GO:0005319">
    <property type="term" value="F:lipid transporter activity"/>
    <property type="evidence" value="ECO:0007669"/>
    <property type="project" value="TreeGrafter"/>
</dbReference>
<feature type="transmembrane region" description="Helical" evidence="8">
    <location>
        <begin position="2038"/>
        <end position="2062"/>
    </location>
</feature>
<dbReference type="CDD" id="cd03263">
    <property type="entry name" value="ABC_subfamily_A"/>
    <property type="match status" value="2"/>
</dbReference>
<dbReference type="GO" id="GO:0005524">
    <property type="term" value="F:ATP binding"/>
    <property type="evidence" value="ECO:0007669"/>
    <property type="project" value="UniProtKB-KW"/>
</dbReference>
<dbReference type="OrthoDB" id="8061355at2759"/>
<dbReference type="InterPro" id="IPR003593">
    <property type="entry name" value="AAA+_ATPase"/>
</dbReference>
<accession>A0A914B167</accession>
<dbReference type="GeneID" id="119738840"/>
<keyword evidence="6 8" id="KW-0472">Membrane</keyword>
<proteinExistence type="predicted"/>
<feature type="region of interest" description="Disordered" evidence="7">
    <location>
        <begin position="468"/>
        <end position="494"/>
    </location>
</feature>
<feature type="domain" description="ABC transporter" evidence="9">
    <location>
        <begin position="2259"/>
        <end position="2493"/>
    </location>
</feature>
<evidence type="ECO:0000256" key="2">
    <source>
        <dbReference type="ARBA" id="ARBA00022692"/>
    </source>
</evidence>
<dbReference type="Pfam" id="PF00005">
    <property type="entry name" value="ABC_tran"/>
    <property type="match status" value="2"/>
</dbReference>
<keyword evidence="3" id="KW-0547">Nucleotide-binding</keyword>
<feature type="transmembrane region" description="Helical" evidence="8">
    <location>
        <begin position="1695"/>
        <end position="1717"/>
    </location>
</feature>
<dbReference type="SUPFAM" id="SSF52540">
    <property type="entry name" value="P-loop containing nucleoside triphosphate hydrolases"/>
    <property type="match status" value="2"/>
</dbReference>
<dbReference type="OMA" id="RGPTWAL"/>
<feature type="compositionally biased region" description="Basic and acidic residues" evidence="7">
    <location>
        <begin position="485"/>
        <end position="494"/>
    </location>
</feature>
<evidence type="ECO:0000313" key="11">
    <source>
        <dbReference type="Proteomes" id="UP000887568"/>
    </source>
</evidence>
<feature type="transmembrane region" description="Helical" evidence="8">
    <location>
        <begin position="1993"/>
        <end position="2017"/>
    </location>
</feature>
<evidence type="ECO:0000256" key="3">
    <source>
        <dbReference type="ARBA" id="ARBA00022741"/>
    </source>
</evidence>
<organism evidence="10 11">
    <name type="scientific">Patiria miniata</name>
    <name type="common">Bat star</name>
    <name type="synonym">Asterina miniata</name>
    <dbReference type="NCBI Taxonomy" id="46514"/>
    <lineage>
        <taxon>Eukaryota</taxon>
        <taxon>Metazoa</taxon>
        <taxon>Echinodermata</taxon>
        <taxon>Eleutherozoa</taxon>
        <taxon>Asterozoa</taxon>
        <taxon>Asteroidea</taxon>
        <taxon>Valvatacea</taxon>
        <taxon>Valvatida</taxon>
        <taxon>Asterinidae</taxon>
        <taxon>Patiria</taxon>
    </lineage>
</organism>
<feature type="transmembrane region" description="Helical" evidence="8">
    <location>
        <begin position="830"/>
        <end position="852"/>
    </location>
</feature>
<keyword evidence="5 8" id="KW-1133">Transmembrane helix</keyword>
<dbReference type="InterPro" id="IPR056264">
    <property type="entry name" value="R2_ABCA1-4-like"/>
</dbReference>
<feature type="transmembrane region" description="Helical" evidence="8">
    <location>
        <begin position="891"/>
        <end position="909"/>
    </location>
</feature>
<dbReference type="InterPro" id="IPR027417">
    <property type="entry name" value="P-loop_NTPase"/>
</dbReference>
<evidence type="ECO:0000313" key="10">
    <source>
        <dbReference type="EnsemblMetazoa" id="XP_038069737.1"/>
    </source>
</evidence>
<reference evidence="10" key="1">
    <citation type="submission" date="2022-11" db="UniProtKB">
        <authorList>
            <consortium name="EnsemblMetazoa"/>
        </authorList>
    </citation>
    <scope>IDENTIFICATION</scope>
</reference>
<protein>
    <recommendedName>
        <fullName evidence="9">ABC transporter domain-containing protein</fullName>
    </recommendedName>
</protein>
<dbReference type="InterPro" id="IPR017871">
    <property type="entry name" value="ABC_transporter-like_CS"/>
</dbReference>
<evidence type="ECO:0000256" key="8">
    <source>
        <dbReference type="SAM" id="Phobius"/>
    </source>
</evidence>
<dbReference type="PANTHER" id="PTHR19229">
    <property type="entry name" value="ATP-BINDING CASSETTE TRANSPORTER SUBFAMILY A ABCA"/>
    <property type="match status" value="1"/>
</dbReference>
<evidence type="ECO:0000259" key="9">
    <source>
        <dbReference type="PROSITE" id="PS50893"/>
    </source>
</evidence>
<feature type="transmembrane region" description="Helical" evidence="8">
    <location>
        <begin position="2106"/>
        <end position="2128"/>
    </location>
</feature>
<feature type="transmembrane region" description="Helical" evidence="8">
    <location>
        <begin position="2200"/>
        <end position="2217"/>
    </location>
</feature>
<feature type="region of interest" description="Disordered" evidence="7">
    <location>
        <begin position="1547"/>
        <end position="1598"/>
    </location>
</feature>
<feature type="region of interest" description="Disordered" evidence="7">
    <location>
        <begin position="1486"/>
        <end position="1507"/>
    </location>
</feature>
<evidence type="ECO:0000256" key="4">
    <source>
        <dbReference type="ARBA" id="ARBA00022840"/>
    </source>
</evidence>
<keyword evidence="11" id="KW-1185">Reference proteome</keyword>
<feature type="compositionally biased region" description="Polar residues" evidence="7">
    <location>
        <begin position="2721"/>
        <end position="2730"/>
    </location>
</feature>
<sequence length="2792" mass="310821">MAFFSQLKLLCWKNYTLRKRQKIRLLVEIIWPILMFMIIALVRRDELPSPHHECHFLSKALPSGGLLPFFQSFLCDFDSKCRPEETYGESIGHINNYGDAGLSKLVNDIETVLTNKTTMEALKKFLAKVDELNKLLPYMDDFNGIADSIPGSRSLINYLKDPDEVTRFLTNDLHLSPAVTQAILNSNVSAQEFLALTDPDTFQSASCDEAKLKQIFGVTNLTTLHEMQRELCNLTTADFASIAGVISKQIDLNKLLPLFTGGGNIPGSAFSLDQLKLLSDGLLQGSGLPLSYSLLTNKTALIVYLQQQMGLSEADARLIANSVDNPKMLMLYLQGHDMHSTVCNTTLLKDYVTTTDPEQLQELSTTLCNMSDTDLDKLSQEIRTLVNFTALWSSLNSTDMNKWYKETLQDMIDIGNEINELDSFQVLLTDIDSILNSNDTNELVCGSVGKMKDFNNFSLAEMSNSNSFQKLSSSPGLSHTSSSKPPKDVKNDTDGLREDCAWIQQIESSPFGKLAWKTMKPMVQGYILYTPDTKATQRIMKEAEQPLAAMEMFKNLTARWLEYSPTLRKYVEDTAAFDLANEFSQNPELVKKLEDQLQRNSTTDLVLIQKVLLQARSDSRDSGNFTQNLLNAIDALDEFANATMEILKCVNLKKMRGYSTDEEFQAAAKELQGDNLFWGAAVFEGFNTSAEDDTIPPHVVYQLRMDSSMVRSTDKYKKYFWKPGPMSDVYRYGEYIRGGFVFLQDMFDQGIIKASLGKKDAGAGAYIQEFPYPCYISDTFVQTLGAILPLLMIIAWLFSVAMIIKGIVLEKELRLKEVMKVMGMGNGVHWVAWFINSFIVMFISSCLLVLILKVGQITIQADASVLLLMLVSFSVSTIALCFLISTFFSKANLSAACGAVLFFLSYVPYSMVYSWDEFIPAGAKLAMCLSNTIAFGYASQYVALFEIQGTGLTWGTLGIVPNSSGEQMTPNQVITMMWLDAFLYMLLTWYIEAVFPGAYGMPRSWYFPFQRSYWCGSQIDTSEDADLLPMTSSNGIPTEDTDFEREPTHLKLGASIKNLYKVYRTGKKLAVNNLSINFYEGQITSFLGHNGAGKTTTMSILTGLFPPTAGTAYIYGKDILKDINRIRKSLGMCPQHNVLFDYLTVEEHLWFYARVKGATEEEIAVEMEEMLKHLNLPHKRKEMTANLSGGMKRKLSIAMAFVAGSKTVILDEPTAGVDPYARREIWDLLGRYKEGRTIIMSTHHMDEADVLGDRIAIISSGQLRCSGSSLFLKSRFGVGYYLVLNKRLPGDDVVIPPHLTDSTMYDAGLQNSGFSPMFGPDLVAGAMMNLPGDEKKKELDLDLVEPSQMKVALEPDDDDLRHKKDKPPVDIPDCGSCQESVLTSFIQSYVPGATLCENLGKELSYILPSGAIHGSALESLFQELEMYKERLYICDFGISDTSLEEVFLSVTDDSGVFNEGETLQSSDDGLLPRPFMGRGSLRRRSYQLPARSNSIRERRNRAQSTDGVALIDEDELDIVHQELEEDTHSMHSVNLNADNIDGTESAFAETDNQGSQEAGQNPEQNPEQNPGQNPGQQPGRQPIHARVKRQLSRQMSQRLLRQASREAVLNQQTNDDSVMGSSSLYTRVQSLFHPTFHAVPTEVTMSSVRMPDAESSSSRAADLSGSEVQGINLIRRQFYALMVKRFHHFRRSKKGFFAQVILPVVFVCVAMLFTVIMPPQTDTKKLPMVPWLTGTPNYVFYSNDMMGDELSAAMEASIAQDDPGIGTRCMADNPFAKDGFPCEPKLTGDWSTETMDPDLYEKYLDGELTCECSGKAFETCDEGAEGPPPPERSVPTTDVLQNYTGMNISWYIKTTTLDFIWQRFGGVSFLDTDDLAPLTPNISSELLADWDSTKVPSDVNLPGPVDDLLPTDITMDDIYSVMLSLARFKNMKVWWDNNGYHALPAFINVANNMLFRGNVEESKRDQYGISTYNYPINLTTDELQDMIMKELPISMSTAIFVVFALAFVPASFVVFLITERESKSKHLQIISGISPTTYWVSTLLWDLINYLIPAILTMLVFKCFNQKAFVSTEALPATVLLLLMYGWAITPMSYPASFFFSTPSTAYLSMACSNMLIGIVTIMTTFILEFLGMDDPNMLATNESLKQLFLIFPPFCLGEGLMKMSNVSLQAEVESKYENLLDIVSSPPNLLDWDLVGRNIFALGVTGVVFFALTLLIEHKFFFKPRLIKSEHVPLAHEDDDVVRERHRVLSGGAADDVVRVENLTKDFNTSRGICRAVDRMCVGIPRGECFGLLGVNGAGKTTTFRMLTGDTQVTSGCAYINGLSILQDMKRISHSVGYCPQFDALNELLTGEEHLAFYARLRGVPERDIKSVVDWGIKKLGLTTYAKRVAGTYSGGNKRKLSTAIALIGDPQLIFLDEPTTGMDPKARRFLWNRITSIIKEGRSIILTSHSMEECEALCTRVAIMVNGRFKCIGSTQHLKSKFGDGYTISIRVGGDPPRMEPLMCFVAEMFPHTVLRERHFNMLEYQMPTASTSLAKVFGVFGANKERFMIEDYSICQTTLDQVFINFAKEQKTGDEAVQEAEPTGVTVVNAPDSNQIVMSPELGSVQYVPTNSSVGGFAFATANIYGGVLHHDDPSGFNNPMYNQMAPPPTEAKPDGKGFTNPLYESSHNRVPSQQLNSNNSNAARGGRDVLRQPHPVPSEDGNKSDEDVLDDCLIPKQGQTLEQTPGHNLGHKAGHVPGQASGQTQGQTPGHTPEQTSGQPSSLEMLLRAQPEESALPFQPDAENESWA</sequence>
<evidence type="ECO:0000256" key="6">
    <source>
        <dbReference type="ARBA" id="ARBA00023136"/>
    </source>
</evidence>
<dbReference type="SMART" id="SM00382">
    <property type="entry name" value="AAA"/>
    <property type="match status" value="2"/>
</dbReference>
<feature type="transmembrane region" description="Helical" evidence="8">
    <location>
        <begin position="786"/>
        <end position="809"/>
    </location>
</feature>
<dbReference type="GO" id="GO:0016020">
    <property type="term" value="C:membrane"/>
    <property type="evidence" value="ECO:0007669"/>
    <property type="project" value="UniProtKB-SubCell"/>
</dbReference>
<dbReference type="Gene3D" id="3.40.50.300">
    <property type="entry name" value="P-loop containing nucleotide triphosphate hydrolases"/>
    <property type="match status" value="2"/>
</dbReference>
<comment type="subcellular location">
    <subcellularLocation>
        <location evidence="1">Membrane</location>
        <topology evidence="1">Multi-pass membrane protein</topology>
    </subcellularLocation>
</comment>
<keyword evidence="2 8" id="KW-0812">Transmembrane</keyword>
<feature type="compositionally biased region" description="Polar residues" evidence="7">
    <location>
        <begin position="2666"/>
        <end position="2679"/>
    </location>
</feature>